<comment type="caution">
    <text evidence="2">The sequence shown here is derived from an EMBL/GenBank/DDBJ whole genome shotgun (WGS) entry which is preliminary data.</text>
</comment>
<proteinExistence type="predicted"/>
<keyword evidence="1" id="KW-1133">Transmembrane helix</keyword>
<evidence type="ECO:0000256" key="1">
    <source>
        <dbReference type="SAM" id="Phobius"/>
    </source>
</evidence>
<feature type="non-terminal residue" evidence="2">
    <location>
        <position position="1"/>
    </location>
</feature>
<protein>
    <submittedName>
        <fullName evidence="2">Uncharacterized protein</fullName>
    </submittedName>
</protein>
<evidence type="ECO:0000313" key="2">
    <source>
        <dbReference type="EMBL" id="KRX91740.1"/>
    </source>
</evidence>
<organism evidence="2 3">
    <name type="scientific">Trichinella pseudospiralis</name>
    <name type="common">Parasitic roundworm</name>
    <dbReference type="NCBI Taxonomy" id="6337"/>
    <lineage>
        <taxon>Eukaryota</taxon>
        <taxon>Metazoa</taxon>
        <taxon>Ecdysozoa</taxon>
        <taxon>Nematoda</taxon>
        <taxon>Enoplea</taxon>
        <taxon>Dorylaimia</taxon>
        <taxon>Trichinellida</taxon>
        <taxon>Trichinellidae</taxon>
        <taxon>Trichinella</taxon>
    </lineage>
</organism>
<keyword evidence="1" id="KW-0812">Transmembrane</keyword>
<keyword evidence="1" id="KW-0472">Membrane</keyword>
<gene>
    <name evidence="2" type="ORF">T4E_10092</name>
</gene>
<name>A0A0V0XVI8_TRIPS</name>
<dbReference type="EMBL" id="JYDU01000129">
    <property type="protein sequence ID" value="KRX91740.1"/>
    <property type="molecule type" value="Genomic_DNA"/>
</dbReference>
<sequence>LSRPTISQLANFHRILLSEKDAHWKIYFSLINACFTCRMESVLPEKHTDSTVGCQTGRKLVTHRPTKLLCGMLFSFFVLVIFIVSQTSMVFEAAAVSTLLPVSGEK</sequence>
<reference evidence="2 3" key="1">
    <citation type="submission" date="2015-01" db="EMBL/GenBank/DDBJ databases">
        <title>Evolution of Trichinella species and genotypes.</title>
        <authorList>
            <person name="Korhonen P.K."/>
            <person name="Edoardo P."/>
            <person name="Giuseppe L.R."/>
            <person name="Gasser R.B."/>
        </authorList>
    </citation>
    <scope>NUCLEOTIDE SEQUENCE [LARGE SCALE GENOMIC DNA]</scope>
    <source>
        <strain evidence="2">ISS141</strain>
    </source>
</reference>
<dbReference type="AlphaFoldDB" id="A0A0V0XVI8"/>
<accession>A0A0V0XVI8</accession>
<evidence type="ECO:0000313" key="3">
    <source>
        <dbReference type="Proteomes" id="UP000054815"/>
    </source>
</evidence>
<dbReference type="Proteomes" id="UP000054815">
    <property type="component" value="Unassembled WGS sequence"/>
</dbReference>
<feature type="transmembrane region" description="Helical" evidence="1">
    <location>
        <begin position="68"/>
        <end position="91"/>
    </location>
</feature>